<evidence type="ECO:0000313" key="1">
    <source>
        <dbReference type="EMBL" id="OBX51444.1"/>
    </source>
</evidence>
<dbReference type="RefSeq" id="WP_066892681.1">
    <property type="nucleotide sequence ID" value="NZ_LZDN01000006.1"/>
</dbReference>
<dbReference type="Proteomes" id="UP000092671">
    <property type="component" value="Unassembled WGS sequence"/>
</dbReference>
<dbReference type="AlphaFoldDB" id="A0A1B8PKU3"/>
<protein>
    <submittedName>
        <fullName evidence="1">Uncharacterized protein</fullName>
    </submittedName>
</protein>
<accession>A0A1B8PKU3</accession>
<sequence>MGSKEYYDWLQKFKKRSTSDDTFTPPLVYDVVLDYVDKHILSLDSLKIKRPFYPDGDYQAHAQNYDENTVVIDNPPFSILSKIIDFYLANNIKFFLFAPSLTVFSTMRNRDCTAIIAPAKITYDNGAVVITCFVTNLCGDVRAMTAPKLYNALQALEQQKPTLPKYQYSPNVLMVNNLFKLCKTGIEFSVSANESVFISQLDSQKSHKKDLFGGGLLISDNKAKELQTKELQTKELQIKNNLINWELSDREWAIVESLGVNND</sequence>
<evidence type="ECO:0000313" key="2">
    <source>
        <dbReference type="Proteomes" id="UP000092671"/>
    </source>
</evidence>
<organism evidence="1 2">
    <name type="scientific">Moraxella nonliquefaciens</name>
    <dbReference type="NCBI Taxonomy" id="478"/>
    <lineage>
        <taxon>Bacteria</taxon>
        <taxon>Pseudomonadati</taxon>
        <taxon>Pseudomonadota</taxon>
        <taxon>Gammaproteobacteria</taxon>
        <taxon>Moraxellales</taxon>
        <taxon>Moraxellaceae</taxon>
        <taxon>Moraxella</taxon>
    </lineage>
</organism>
<dbReference type="EMBL" id="LZDN01000006">
    <property type="protein sequence ID" value="OBX51444.1"/>
    <property type="molecule type" value="Genomic_DNA"/>
</dbReference>
<comment type="caution">
    <text evidence="1">The sequence shown here is derived from an EMBL/GenBank/DDBJ whole genome shotgun (WGS) entry which is preliminary data.</text>
</comment>
<dbReference type="OrthoDB" id="3196661at2"/>
<reference evidence="1 2" key="1">
    <citation type="submission" date="2016-06" db="EMBL/GenBank/DDBJ databases">
        <title>Draft genome of Moraxella nonliquefaciens CCUG 60284.</title>
        <authorList>
            <person name="Salva-Serra F."/>
            <person name="Engstrom-Jakobsson H."/>
            <person name="Thorell K."/>
            <person name="Gonzales-Siles L."/>
            <person name="Karlsson R."/>
            <person name="Boulund F."/>
            <person name="Engstrand L."/>
            <person name="Kristiansson E."/>
            <person name="Moore E."/>
        </authorList>
    </citation>
    <scope>NUCLEOTIDE SEQUENCE [LARGE SCALE GENOMIC DNA]</scope>
    <source>
        <strain evidence="1 2">CCUG 60284</strain>
    </source>
</reference>
<name>A0A1B8PKU3_MORNO</name>
<gene>
    <name evidence="1" type="ORF">A9Z60_07600</name>
</gene>
<proteinExistence type="predicted"/>